<reference evidence="3 4" key="1">
    <citation type="journal article" date="2024" name="Commun. Biol.">
        <title>Comparative genomic analysis of thermophilic fungi reveals convergent evolutionary adaptations and gene losses.</title>
        <authorList>
            <person name="Steindorff A.S."/>
            <person name="Aguilar-Pontes M.V."/>
            <person name="Robinson A.J."/>
            <person name="Andreopoulos B."/>
            <person name="LaButti K."/>
            <person name="Kuo A."/>
            <person name="Mondo S."/>
            <person name="Riley R."/>
            <person name="Otillar R."/>
            <person name="Haridas S."/>
            <person name="Lipzen A."/>
            <person name="Grimwood J."/>
            <person name="Schmutz J."/>
            <person name="Clum A."/>
            <person name="Reid I.D."/>
            <person name="Moisan M.C."/>
            <person name="Butler G."/>
            <person name="Nguyen T.T.M."/>
            <person name="Dewar K."/>
            <person name="Conant G."/>
            <person name="Drula E."/>
            <person name="Henrissat B."/>
            <person name="Hansel C."/>
            <person name="Singer S."/>
            <person name="Hutchinson M.I."/>
            <person name="de Vries R.P."/>
            <person name="Natvig D.O."/>
            <person name="Powell A.J."/>
            <person name="Tsang A."/>
            <person name="Grigoriev I.V."/>
        </authorList>
    </citation>
    <scope>NUCLEOTIDE SEQUENCE [LARGE SCALE GENOMIC DNA]</scope>
    <source>
        <strain evidence="3 4">ATCC 22073</strain>
    </source>
</reference>
<proteinExistence type="predicted"/>
<dbReference type="EMBL" id="JAZGUE010000007">
    <property type="protein sequence ID" value="KAL2264973.1"/>
    <property type="molecule type" value="Genomic_DNA"/>
</dbReference>
<sequence>MNNGKRWPFVSWFPQQNTLCEQCQRFTSEFILSDDFSDTQRNWVCYKGQHGKHYREVVIHHRSARLHYSTEPSCQLCRWMAELEFTQLCFPIAHDKTLRVSVSDTGCVELHLPPACIKESDDPCPEIRLGWEEITAGQSTPPSKLKRYKKRNLTLLANEVILPWLEHCDAGHPHSRGEQQRTEPRSSTGTEPSPSEPELPLLPTRVIDVGTSERDPRLHVSEPGQRARYLTLSYRWGNGNAPHITTALNVEKRKKSIRLAALPKTIRDAILVTRSLGIQYIWIDAICIIQRSPNDPGDFEAEGIKMAAYYGNSYCTLAATSAADAKEGFLQPRSDDLVSKSITLPPWAPRGRQVRIAWVPDWSKEVPSSSLYTRGWVFQERTLSKRTLHWGRRGLWWECEHQRASEFFPQDPIPPEAYTQPWMKLRGWLGSIRSEQDMWPAWGNLVTEYSHMDLSHESDRLIAIQGIVDVISQRFPNDKCLAGLWCSGMLQQLCWATAEPGRGDPKANGPRGPCAVPSWSWAASPYPIHYDFIVKQPLARFLGRSTDSERPNGHVLHFQGTFQRVHLDTEEQTNIAPTMEDFLEFVRRNPGTDPSMGVYCKSMYYINSGRPAQHTWNLSGTDMLLLAIGCIKECEHLYDIRKILCFLAVKEVSSPNGRRYRRIGLGYTLLGKSDAEQLPSRPHNVTVSLV</sequence>
<feature type="compositionally biased region" description="Low complexity" evidence="1">
    <location>
        <begin position="185"/>
        <end position="203"/>
    </location>
</feature>
<feature type="compositionally biased region" description="Basic and acidic residues" evidence="1">
    <location>
        <begin position="171"/>
        <end position="184"/>
    </location>
</feature>
<dbReference type="GeneID" id="98128954"/>
<dbReference type="RefSeq" id="XP_070863700.1">
    <property type="nucleotide sequence ID" value="XM_071014310.1"/>
</dbReference>
<evidence type="ECO:0000313" key="4">
    <source>
        <dbReference type="Proteomes" id="UP001600064"/>
    </source>
</evidence>
<evidence type="ECO:0000313" key="3">
    <source>
        <dbReference type="EMBL" id="KAL2264973.1"/>
    </source>
</evidence>
<keyword evidence="4" id="KW-1185">Reference proteome</keyword>
<feature type="region of interest" description="Disordered" evidence="1">
    <location>
        <begin position="171"/>
        <end position="203"/>
    </location>
</feature>
<dbReference type="PANTHER" id="PTHR33112:SF10">
    <property type="entry name" value="TOL"/>
    <property type="match status" value="1"/>
</dbReference>
<dbReference type="InterPro" id="IPR010730">
    <property type="entry name" value="HET"/>
</dbReference>
<organism evidence="3 4">
    <name type="scientific">Remersonia thermophila</name>
    <dbReference type="NCBI Taxonomy" id="72144"/>
    <lineage>
        <taxon>Eukaryota</taxon>
        <taxon>Fungi</taxon>
        <taxon>Dikarya</taxon>
        <taxon>Ascomycota</taxon>
        <taxon>Pezizomycotina</taxon>
        <taxon>Sordariomycetes</taxon>
        <taxon>Sordariomycetidae</taxon>
        <taxon>Sordariales</taxon>
        <taxon>Sordariales incertae sedis</taxon>
        <taxon>Remersonia</taxon>
    </lineage>
</organism>
<evidence type="ECO:0000256" key="1">
    <source>
        <dbReference type="SAM" id="MobiDB-lite"/>
    </source>
</evidence>
<name>A0ABR4D3S5_9PEZI</name>
<accession>A0ABR4D3S5</accession>
<protein>
    <recommendedName>
        <fullName evidence="2">Heterokaryon incompatibility domain-containing protein</fullName>
    </recommendedName>
</protein>
<dbReference type="PANTHER" id="PTHR33112">
    <property type="entry name" value="DOMAIN PROTEIN, PUTATIVE-RELATED"/>
    <property type="match status" value="1"/>
</dbReference>
<evidence type="ECO:0000259" key="2">
    <source>
        <dbReference type="Pfam" id="PF06985"/>
    </source>
</evidence>
<dbReference type="Proteomes" id="UP001600064">
    <property type="component" value="Unassembled WGS sequence"/>
</dbReference>
<feature type="domain" description="Heterokaryon incompatibility" evidence="2">
    <location>
        <begin position="229"/>
        <end position="380"/>
    </location>
</feature>
<dbReference type="Pfam" id="PF06985">
    <property type="entry name" value="HET"/>
    <property type="match status" value="1"/>
</dbReference>
<comment type="caution">
    <text evidence="3">The sequence shown here is derived from an EMBL/GenBank/DDBJ whole genome shotgun (WGS) entry which is preliminary data.</text>
</comment>
<gene>
    <name evidence="3" type="ORF">VTJ83DRAFT_7483</name>
</gene>